<gene>
    <name evidence="3" type="ORF">SAMN00017477_0199</name>
</gene>
<dbReference type="Proteomes" id="UP000192368">
    <property type="component" value="Unassembled WGS sequence"/>
</dbReference>
<dbReference type="Gene3D" id="3.40.50.1820">
    <property type="entry name" value="alpha/beta hydrolase"/>
    <property type="match status" value="1"/>
</dbReference>
<dbReference type="AlphaFoldDB" id="A0A1W1UG86"/>
<dbReference type="SUPFAM" id="SSF53474">
    <property type="entry name" value="alpha/beta-Hydrolases"/>
    <property type="match status" value="1"/>
</dbReference>
<keyword evidence="1" id="KW-0812">Transmembrane</keyword>
<dbReference type="Pfam" id="PF12146">
    <property type="entry name" value="Hydrolase_4"/>
    <property type="match status" value="1"/>
</dbReference>
<evidence type="ECO:0000259" key="2">
    <source>
        <dbReference type="Pfam" id="PF12146"/>
    </source>
</evidence>
<accession>A0A1W1UG86</accession>
<name>A0A1W1UG86_PEPAS</name>
<dbReference type="RefSeq" id="WP_084229911.1">
    <property type="nucleotide sequence ID" value="NZ_FWWR01000009.1"/>
</dbReference>
<dbReference type="InterPro" id="IPR052920">
    <property type="entry name" value="DNA-binding_regulatory"/>
</dbReference>
<keyword evidence="1" id="KW-0472">Membrane</keyword>
<evidence type="ECO:0000313" key="4">
    <source>
        <dbReference type="Proteomes" id="UP000192368"/>
    </source>
</evidence>
<keyword evidence="1" id="KW-1133">Transmembrane helix</keyword>
<feature type="domain" description="Serine aminopeptidase S33" evidence="2">
    <location>
        <begin position="99"/>
        <end position="202"/>
    </location>
</feature>
<proteinExistence type="predicted"/>
<dbReference type="STRING" id="573058.SAMN00017477_0199"/>
<keyword evidence="4" id="KW-1185">Reference proteome</keyword>
<feature type="transmembrane region" description="Helical" evidence="1">
    <location>
        <begin position="7"/>
        <end position="28"/>
    </location>
</feature>
<protein>
    <recommendedName>
        <fullName evidence="2">Serine aminopeptidase S33 domain-containing protein</fullName>
    </recommendedName>
</protein>
<dbReference type="EMBL" id="FWWR01000009">
    <property type="protein sequence ID" value="SMB80128.1"/>
    <property type="molecule type" value="Genomic_DNA"/>
</dbReference>
<dbReference type="PANTHER" id="PTHR43358:SF4">
    <property type="entry name" value="ALPHA_BETA HYDROLASE FOLD-1 DOMAIN-CONTAINING PROTEIN"/>
    <property type="match status" value="1"/>
</dbReference>
<evidence type="ECO:0000313" key="3">
    <source>
        <dbReference type="EMBL" id="SMB80128.1"/>
    </source>
</evidence>
<dbReference type="InterPro" id="IPR029058">
    <property type="entry name" value="AB_hydrolase_fold"/>
</dbReference>
<dbReference type="PANTHER" id="PTHR43358">
    <property type="entry name" value="ALPHA/BETA-HYDROLASE"/>
    <property type="match status" value="1"/>
</dbReference>
<evidence type="ECO:0000256" key="1">
    <source>
        <dbReference type="SAM" id="Phobius"/>
    </source>
</evidence>
<dbReference type="InterPro" id="IPR022742">
    <property type="entry name" value="Hydrolase_4"/>
</dbReference>
<reference evidence="4" key="1">
    <citation type="submission" date="2017-04" db="EMBL/GenBank/DDBJ databases">
        <authorList>
            <person name="Varghese N."/>
            <person name="Submissions S."/>
        </authorList>
    </citation>
    <scope>NUCLEOTIDE SEQUENCE [LARGE SCALE GENOMIC DNA]</scope>
    <source>
        <strain evidence="4">DSM 20463</strain>
    </source>
</reference>
<organism evidence="3 4">
    <name type="scientific">Peptoniphilus asaccharolyticus DSM 20463</name>
    <dbReference type="NCBI Taxonomy" id="573058"/>
    <lineage>
        <taxon>Bacteria</taxon>
        <taxon>Bacillati</taxon>
        <taxon>Bacillota</taxon>
        <taxon>Tissierellia</taxon>
        <taxon>Tissierellales</taxon>
        <taxon>Peptoniphilaceae</taxon>
        <taxon>Peptoniphilus</taxon>
    </lineage>
</organism>
<dbReference type="OrthoDB" id="9776685at2"/>
<sequence length="317" mass="35708">MKKVLKRIIGGAIFLVVIGSFIAGNYLVDYALARQGDGGNRKVKSVKKIENPIIKQNKLLQEEKTNEFLNNNEVKETSVVSDDGLNLKGYYYINNSDKWALIIHGYRDNHEDMNAYAQRYFEKGYNVLMPDLRGNGNSEGKYIGMGCLDKDDMKLWVDWILKNNSNPEIVVHGLSMGAATTMMLAGEETPNNVKVFIEDAGFTSVRDIFESELKVRFHLPSFPILDAGGMVSKVKAGYAFDGASALEQIEKSTKPVMFIHATDDNFVPFRMLDELYNAKKKGAKKKLVAENAGHTEAKYALGEEYWTEVFNFIEENK</sequence>